<protein>
    <submittedName>
        <fullName evidence="1">Uncharacterized protein</fullName>
    </submittedName>
</protein>
<evidence type="ECO:0000313" key="1">
    <source>
        <dbReference type="EMBL" id="POI19604.1"/>
    </source>
</evidence>
<proteinExistence type="predicted"/>
<dbReference type="AlphaFoldDB" id="A0A2P4S671"/>
<accession>A0A2P4S671</accession>
<organism evidence="1 2">
    <name type="scientific">Bambusicola thoracicus</name>
    <name type="common">Chinese bamboo-partridge</name>
    <name type="synonym">Perdix thoracica</name>
    <dbReference type="NCBI Taxonomy" id="9083"/>
    <lineage>
        <taxon>Eukaryota</taxon>
        <taxon>Metazoa</taxon>
        <taxon>Chordata</taxon>
        <taxon>Craniata</taxon>
        <taxon>Vertebrata</taxon>
        <taxon>Euteleostomi</taxon>
        <taxon>Archelosauria</taxon>
        <taxon>Archosauria</taxon>
        <taxon>Dinosauria</taxon>
        <taxon>Saurischia</taxon>
        <taxon>Theropoda</taxon>
        <taxon>Coelurosauria</taxon>
        <taxon>Aves</taxon>
        <taxon>Neognathae</taxon>
        <taxon>Galloanserae</taxon>
        <taxon>Galliformes</taxon>
        <taxon>Phasianidae</taxon>
        <taxon>Perdicinae</taxon>
        <taxon>Bambusicola</taxon>
    </lineage>
</organism>
<dbReference type="Proteomes" id="UP000237246">
    <property type="component" value="Unassembled WGS sequence"/>
</dbReference>
<sequence>TLHSICLTFSFRKRHCRFLDNIGVITVPGTSPPPRAHRWSGVRSMGWGWEDKGAADRALAATPGSLAVSWWWSLESPEDTASPKLCAAPAFNPSLWERCHLPSTLPYFLPCAARSYRCNCGAAFLLPG</sequence>
<evidence type="ECO:0000313" key="2">
    <source>
        <dbReference type="Proteomes" id="UP000237246"/>
    </source>
</evidence>
<feature type="non-terminal residue" evidence="1">
    <location>
        <position position="1"/>
    </location>
</feature>
<feature type="non-terminal residue" evidence="1">
    <location>
        <position position="128"/>
    </location>
</feature>
<dbReference type="EMBL" id="PPHD01098176">
    <property type="protein sequence ID" value="POI19604.1"/>
    <property type="molecule type" value="Genomic_DNA"/>
</dbReference>
<keyword evidence="2" id="KW-1185">Reference proteome</keyword>
<comment type="caution">
    <text evidence="1">The sequence shown here is derived from an EMBL/GenBank/DDBJ whole genome shotgun (WGS) entry which is preliminary data.</text>
</comment>
<reference evidence="1 2" key="1">
    <citation type="submission" date="2018-01" db="EMBL/GenBank/DDBJ databases">
        <title>Comparison of the Chinese Bamboo Partridge and Red Junglefowl genome sequences highlights the importance of demography in genome evolution.</title>
        <authorList>
            <person name="Tiley G.P."/>
            <person name="Kimball R.T."/>
            <person name="Braun E.L."/>
            <person name="Burleigh J.G."/>
        </authorList>
    </citation>
    <scope>NUCLEOTIDE SEQUENCE [LARGE SCALE GENOMIC DNA]</scope>
    <source>
        <strain evidence="1">RTK389</strain>
        <tissue evidence="1">Blood</tissue>
    </source>
</reference>
<name>A0A2P4S671_BAMTH</name>
<gene>
    <name evidence="1" type="ORF">CIB84_016650</name>
</gene>